<organism evidence="2 3">
    <name type="scientific">Haloquadratum walsbyi (strain DSM 16790 / HBSQ001)</name>
    <dbReference type="NCBI Taxonomy" id="362976"/>
    <lineage>
        <taxon>Archaea</taxon>
        <taxon>Methanobacteriati</taxon>
        <taxon>Methanobacteriota</taxon>
        <taxon>Stenosarchaea group</taxon>
        <taxon>Halobacteria</taxon>
        <taxon>Halobacteriales</taxon>
        <taxon>Haloferacaceae</taxon>
        <taxon>Haloquadratum</taxon>
    </lineage>
</organism>
<keyword evidence="1" id="KW-1133">Transmembrane helix</keyword>
<evidence type="ECO:0000256" key="1">
    <source>
        <dbReference type="SAM" id="Phobius"/>
    </source>
</evidence>
<keyword evidence="3" id="KW-1185">Reference proteome</keyword>
<evidence type="ECO:0000313" key="3">
    <source>
        <dbReference type="Proteomes" id="UP000001975"/>
    </source>
</evidence>
<sequence>MFQLSPSDADLYWYLGKLMGLVGIIYMIAIVVGFDPVPSSSVDFLLGIILLALVPVVEGMSDSTPLHEEIDLDST</sequence>
<proteinExistence type="predicted"/>
<dbReference type="HOGENOM" id="CLU_2662267_0_0_2"/>
<dbReference type="Proteomes" id="UP000001975">
    <property type="component" value="Chromosome"/>
</dbReference>
<dbReference type="EMBL" id="AM180088">
    <property type="protein sequence ID" value="CAJ53376.1"/>
    <property type="molecule type" value="Genomic_DNA"/>
</dbReference>
<gene>
    <name evidence="2" type="ordered locus">HQ_3279A</name>
</gene>
<dbReference type="KEGG" id="hwa:HQ_3279A"/>
<accession>Q18F82</accession>
<keyword evidence="1" id="KW-0472">Membrane</keyword>
<protein>
    <submittedName>
        <fullName evidence="2">Uncharacterized protein</fullName>
    </submittedName>
</protein>
<reference evidence="2 3" key="1">
    <citation type="journal article" date="2006" name="BMC Genomics">
        <title>The genome of the square archaeon Haloquadratum walsbyi: life at the limits of water activity.</title>
        <authorList>
            <person name="Bolhuis H.H."/>
            <person name="Palm P.P."/>
            <person name="Wende A.W."/>
            <person name="Falb M.M."/>
            <person name="Rampp M.M."/>
            <person name="Rodriguez-Valera F.F."/>
            <person name="Pfeiffer F.F."/>
            <person name="Oesterhelt D.D."/>
        </authorList>
    </citation>
    <scope>NUCLEOTIDE SEQUENCE [LARGE SCALE GENOMIC DNA]</scope>
    <source>
        <strain evidence="3">DSM 16790 / HBSQ001</strain>
    </source>
</reference>
<keyword evidence="1" id="KW-0812">Transmembrane</keyword>
<evidence type="ECO:0000313" key="2">
    <source>
        <dbReference type="EMBL" id="CAJ53376.1"/>
    </source>
</evidence>
<dbReference type="STRING" id="362976.HQ_3279A"/>
<dbReference type="AlphaFoldDB" id="Q18F82"/>
<name>Q18F82_HALWD</name>
<feature type="transmembrane region" description="Helical" evidence="1">
    <location>
        <begin position="12"/>
        <end position="34"/>
    </location>
</feature>